<dbReference type="Proteomes" id="UP000435837">
    <property type="component" value="Unassembled WGS sequence"/>
</dbReference>
<evidence type="ECO:0000313" key="3">
    <source>
        <dbReference type="Proteomes" id="UP000435837"/>
    </source>
</evidence>
<dbReference type="EMBL" id="BLIN01000005">
    <property type="protein sequence ID" value="GFE11467.1"/>
    <property type="molecule type" value="Genomic_DNA"/>
</dbReference>
<feature type="region of interest" description="Disordered" evidence="1">
    <location>
        <begin position="1"/>
        <end position="106"/>
    </location>
</feature>
<reference evidence="2 3" key="1">
    <citation type="submission" date="2019-12" db="EMBL/GenBank/DDBJ databases">
        <title>Whole genome shotgun sequence of Streptomyces caniferus NBRC 15389.</title>
        <authorList>
            <person name="Ichikawa N."/>
            <person name="Kimura A."/>
            <person name="Kitahashi Y."/>
            <person name="Komaki H."/>
            <person name="Tamura T."/>
        </authorList>
    </citation>
    <scope>NUCLEOTIDE SEQUENCE [LARGE SCALE GENOMIC DNA]</scope>
    <source>
        <strain evidence="2 3">NBRC 15389</strain>
    </source>
</reference>
<feature type="compositionally biased region" description="Low complexity" evidence="1">
    <location>
        <begin position="27"/>
        <end position="38"/>
    </location>
</feature>
<comment type="caution">
    <text evidence="2">The sequence shown here is derived from an EMBL/GenBank/DDBJ whole genome shotgun (WGS) entry which is preliminary data.</text>
</comment>
<accession>A0A640SJN7</accession>
<protein>
    <submittedName>
        <fullName evidence="2">Uncharacterized protein</fullName>
    </submittedName>
</protein>
<dbReference type="AlphaFoldDB" id="A0A640SJN7"/>
<organism evidence="2 3">
    <name type="scientific">Streptomyces caniferus</name>
    <dbReference type="NCBI Taxonomy" id="285557"/>
    <lineage>
        <taxon>Bacteria</taxon>
        <taxon>Bacillati</taxon>
        <taxon>Actinomycetota</taxon>
        <taxon>Actinomycetes</taxon>
        <taxon>Kitasatosporales</taxon>
        <taxon>Streptomycetaceae</taxon>
        <taxon>Streptomyces</taxon>
    </lineage>
</organism>
<proteinExistence type="predicted"/>
<gene>
    <name evidence="2" type="ORF">Scani_77350</name>
</gene>
<evidence type="ECO:0000313" key="2">
    <source>
        <dbReference type="EMBL" id="GFE11467.1"/>
    </source>
</evidence>
<name>A0A640SJN7_9ACTN</name>
<sequence>MRRGCGLAGPSDGGERPAGALVLSGVAATPATPAAHPAGLRRQPRLARRTDLPHDHGESGSPNPGRVTTAWTNPPKNRKTATGYRAAPGKHGPEQPLLNTPPRPAP</sequence>
<evidence type="ECO:0000256" key="1">
    <source>
        <dbReference type="SAM" id="MobiDB-lite"/>
    </source>
</evidence>
<feature type="compositionally biased region" description="Basic and acidic residues" evidence="1">
    <location>
        <begin position="48"/>
        <end position="58"/>
    </location>
</feature>